<sequence>SGPVPCPKGTYGRTAGARTAESCERCPPHHFSPQPGMSACLPCGAWAQQPREGQDTCVCPGQGQTFQASDGQCPCALGYRPAGEGSGLCVPRVYEICREGTARTQEGACLDRDQWARHCSQQVCPSPADYQGYDKRLGLCLCRAPDESAVCDRPCRRRQRQALQLACRGALKVLVASRGTQISYVPNRHRSETVTIAQLCGEKAQSNFPLENKWLGVKSCGATHLSCSFFPGGLVGRNTVVLGLTTNSPGILNPSACLSLGDVLLFALQKEHFPQYDIDNLYNTNADFDWGAFRALGEDMTLSPAPPGLFSLVLPEPGVYVLRLSSNRHKRMILFREYGWPEKTPISPRYRQLQLKYSLDDCSSKGSTAMALVQKLHRSLQAEASGPGAGGAAQADEFWDYEQQVDLEAFDTDVFYDILMKHTVSVTARLGELKDEVKELYGKVVSRAEILGALWVSRLTAAGQGAGVKDAAMGLYQRKRQEVEGERARRRGLAAQAVHLLDRQLRTLRQELGARQEQQGAFRGQLGEALRLLDQPGHIQDQQLQQYGLNSLLMAQRVTSLVVQMAEGVVQECQRRGTWAVLGKGTGALLWAAGRAPDGTVRASDAVRLDPCTGLIVPSPGAQMLLANGHRMPVPPDFFVHPQTGRVLPVAGNVGYCPVRSRLVFVVDSCSGEADKWETPLLPFVPYPVSRHTGLPVKCRLQGLQPGQEMAFGGPMCDPDTGLLVPILAVTIHPESGLVYPLGGTHACPLTLLPQPIQIGGAMLDRKTGSLLLIVGVGLDPKSGGVIPVGGLPSPAGGPLLLGDSFTEPLSGRPGQVWGASLQGGKPVAHSGGYQALLDSHALACGLRVTELLKEAREAPGEQGLVMSAVGELERAWGRSDHCLLQLLCGLEGQLARARDFGADGGSQVGLIKFPGTELTLPALAGLEYLDPGGSGLLIPVLGAQWDWDRGVLVPLAGTMEDADGKGLVPIRIGARTVDPITGRVGPVVGARFDAVRSTVVPITQAYSQLLRGHPDLELVHELQREARVRREFWRARRQQDEELLRHWRHVGSNVKPPIGAQWRDSAGALQGAAQELQEAALAEAHRRALEKSELSSVLPSDVLLILTEGDEGEWEQEQRVQAVLESLLDRVSVSVDRLQQEQDRMTAGKELPHKLEHSRAWALGVREQSERLLARQASLEAAVGKLHCHREYCQLRAATAEAVLSGSFCCLHMNCSARENKLVSLLAGPQATRLGPVFSGLLARRPAVLERSSVRAWSVTVPGHSRKKLRSGVSAFTQTNLEKASLSRRTRRSPGPSARPLRQSPGDGGRPFLDIVDAQWRCEGELVPLGSDRLSPREFLVYQHGLYLLGLLRTHTQEAEKTLFVRRQRLQGVGGFSLLLLHCLAHIASGELSPDSSPNFLRAFFQTLQVCLGELFLLRLVAPQGESGDTPSSLRDILLKDESCSPDSRAALSALLQDRVQGHL</sequence>
<dbReference type="HOGENOM" id="CLU_248603_0_0_1"/>
<dbReference type="PANTHER" id="PTHR47236">
    <property type="entry name" value="GENE, 32742-RELATED-RELATED"/>
    <property type="match status" value="1"/>
</dbReference>
<dbReference type="GeneTree" id="ENSGT00940000168055"/>
<dbReference type="PANTHER" id="PTHR47236:SF5">
    <property type="entry name" value="GENE, 32742-RELATED"/>
    <property type="match status" value="1"/>
</dbReference>
<dbReference type="SMART" id="SM01411">
    <property type="entry name" value="Ephrin_rec_like"/>
    <property type="match status" value="1"/>
</dbReference>
<evidence type="ECO:0000313" key="3">
    <source>
        <dbReference type="Proteomes" id="UP000018468"/>
    </source>
</evidence>
<evidence type="ECO:0000256" key="1">
    <source>
        <dbReference type="SAM" id="MobiDB-lite"/>
    </source>
</evidence>
<reference evidence="2" key="3">
    <citation type="submission" date="2025-09" db="UniProtKB">
        <authorList>
            <consortium name="Ensembl"/>
        </authorList>
    </citation>
    <scope>IDENTIFICATION</scope>
</reference>
<organism evidence="2 3">
    <name type="scientific">Lepisosteus oculatus</name>
    <name type="common">Spotted gar</name>
    <dbReference type="NCBI Taxonomy" id="7918"/>
    <lineage>
        <taxon>Eukaryota</taxon>
        <taxon>Metazoa</taxon>
        <taxon>Chordata</taxon>
        <taxon>Craniata</taxon>
        <taxon>Vertebrata</taxon>
        <taxon>Euteleostomi</taxon>
        <taxon>Actinopterygii</taxon>
        <taxon>Neopterygii</taxon>
        <taxon>Holostei</taxon>
        <taxon>Semionotiformes</taxon>
        <taxon>Lepisosteidae</taxon>
        <taxon>Lepisosteus</taxon>
    </lineage>
</organism>
<reference evidence="3" key="1">
    <citation type="submission" date="2011-12" db="EMBL/GenBank/DDBJ databases">
        <title>The Draft Genome of Lepisosteus oculatus.</title>
        <authorList>
            <consortium name="The Broad Institute Genome Assembly &amp; Analysis Group"/>
            <consortium name="Computational R&amp;D Group"/>
            <consortium name="and Sequencing Platform"/>
            <person name="Di Palma F."/>
            <person name="Alfoldi J."/>
            <person name="Johnson J."/>
            <person name="Berlin A."/>
            <person name="Gnerre S."/>
            <person name="Jaffe D."/>
            <person name="MacCallum I."/>
            <person name="Young S."/>
            <person name="Walker B.J."/>
            <person name="Lander E.S."/>
            <person name="Lindblad-Toh K."/>
        </authorList>
    </citation>
    <scope>NUCLEOTIDE SEQUENCE [LARGE SCALE GENOMIC DNA]</scope>
</reference>
<protein>
    <submittedName>
        <fullName evidence="2">Si:dkey-103g5.4</fullName>
    </submittedName>
</protein>
<reference evidence="2" key="2">
    <citation type="submission" date="2025-08" db="UniProtKB">
        <authorList>
            <consortium name="Ensembl"/>
        </authorList>
    </citation>
    <scope>IDENTIFICATION</scope>
</reference>
<keyword evidence="3" id="KW-1185">Reference proteome</keyword>
<name>W5MFS5_LEPOC</name>
<feature type="region of interest" description="Disordered" evidence="1">
    <location>
        <begin position="1285"/>
        <end position="1311"/>
    </location>
</feature>
<proteinExistence type="predicted"/>
<accession>W5MFS5</accession>
<dbReference type="Ensembl" id="ENSLOCT00000007242.1">
    <property type="protein sequence ID" value="ENSLOCP00000007234.1"/>
    <property type="gene ID" value="ENSLOCG00000005984.1"/>
</dbReference>
<evidence type="ECO:0000313" key="2">
    <source>
        <dbReference type="Ensembl" id="ENSLOCP00000007234.1"/>
    </source>
</evidence>
<dbReference type="EMBL" id="AHAT01018453">
    <property type="status" value="NOT_ANNOTATED_CDS"/>
    <property type="molecule type" value="Genomic_DNA"/>
</dbReference>
<dbReference type="Bgee" id="ENSLOCG00000005984">
    <property type="expression patterns" value="Expressed in gonad and 1 other cell type or tissue"/>
</dbReference>
<dbReference type="eggNOG" id="ENOG502QT6K">
    <property type="taxonomic scope" value="Eukaryota"/>
</dbReference>
<dbReference type="InParanoid" id="W5MFS5"/>
<dbReference type="OMA" id="KMYLRTL"/>
<dbReference type="STRING" id="7918.ENSLOCP00000007234"/>
<dbReference type="Proteomes" id="UP000018468">
    <property type="component" value="Linkage group LG26"/>
</dbReference>